<dbReference type="Pfam" id="PF00756">
    <property type="entry name" value="Esterase"/>
    <property type="match status" value="1"/>
</dbReference>
<dbReference type="GO" id="GO:0016747">
    <property type="term" value="F:acyltransferase activity, transferring groups other than amino-acyl groups"/>
    <property type="evidence" value="ECO:0007669"/>
    <property type="project" value="TreeGrafter"/>
</dbReference>
<dbReference type="PANTHER" id="PTHR48098">
    <property type="entry name" value="ENTEROCHELIN ESTERASE-RELATED"/>
    <property type="match status" value="1"/>
</dbReference>
<dbReference type="Proteomes" id="UP000587527">
    <property type="component" value="Unassembled WGS sequence"/>
</dbReference>
<dbReference type="InterPro" id="IPR029058">
    <property type="entry name" value="AB_hydrolase_fold"/>
</dbReference>
<proteinExistence type="predicted"/>
<dbReference type="AlphaFoldDB" id="A0A841BUR6"/>
<organism evidence="2 3">
    <name type="scientific">Allocatelliglobosispora scoriae</name>
    <dbReference type="NCBI Taxonomy" id="643052"/>
    <lineage>
        <taxon>Bacteria</taxon>
        <taxon>Bacillati</taxon>
        <taxon>Actinomycetota</taxon>
        <taxon>Actinomycetes</taxon>
        <taxon>Micromonosporales</taxon>
        <taxon>Micromonosporaceae</taxon>
        <taxon>Allocatelliglobosispora</taxon>
    </lineage>
</organism>
<sequence>MDEVWKLSLVTGWLPAALTILGVAAFIALIAIPPYPRRWAIIAPVVIVSAGVIVYAGSWAVTNVAKLFTDEIPTENLLWSWVALAGLGLAVGRLPRLRWWGWIAAALAAILVFIGAGAQINRFYGQYPTLGTALGVTRSKTVELSSVDKPATGVVTPPPGGFLADVWQPPATMPTKGTVSKVTIPGTRSGFKARSAYVYLPPAYQVTAHRPLLPVLVLVAGQPGQPESWLISGQLVDKLDAFAAAHKGLAPVVVIPDDLGSSFANPLCLDSKLGNAQTYLAKDVPDWINSELQVAQGRDNWTFAGFSHGGTCALQMGVNAPDVYGSFIDISGQSEPTLGSREKTIDGAFGGDAAAFAKVNPLDVMKTRQFPDTAAVIVGGTSDGTYLPQAKEVYAACKAAGMDVTYMEIDGGHDWRVWGGGLEQNLPWLARQTHLSSQ</sequence>
<evidence type="ECO:0000313" key="2">
    <source>
        <dbReference type="EMBL" id="MBB5870899.1"/>
    </source>
</evidence>
<reference evidence="2 3" key="1">
    <citation type="submission" date="2020-08" db="EMBL/GenBank/DDBJ databases">
        <title>Sequencing the genomes of 1000 actinobacteria strains.</title>
        <authorList>
            <person name="Klenk H.-P."/>
        </authorList>
    </citation>
    <scope>NUCLEOTIDE SEQUENCE [LARGE SCALE GENOMIC DNA]</scope>
    <source>
        <strain evidence="2 3">DSM 45362</strain>
    </source>
</reference>
<feature type="transmembrane region" description="Helical" evidence="1">
    <location>
        <begin position="12"/>
        <end position="32"/>
    </location>
</feature>
<feature type="transmembrane region" description="Helical" evidence="1">
    <location>
        <begin position="77"/>
        <end position="94"/>
    </location>
</feature>
<keyword evidence="3" id="KW-1185">Reference proteome</keyword>
<dbReference type="Gene3D" id="3.40.50.1820">
    <property type="entry name" value="alpha/beta hydrolase"/>
    <property type="match status" value="1"/>
</dbReference>
<protein>
    <submittedName>
        <fullName evidence="2">Enterochelin esterase-like enzyme</fullName>
    </submittedName>
</protein>
<dbReference type="RefSeq" id="WP_184838597.1">
    <property type="nucleotide sequence ID" value="NZ_JACHMN010000002.1"/>
</dbReference>
<accession>A0A841BUR6</accession>
<dbReference type="InterPro" id="IPR000801">
    <property type="entry name" value="Esterase-like"/>
</dbReference>
<keyword evidence="1" id="KW-1133">Transmembrane helix</keyword>
<keyword evidence="1" id="KW-0472">Membrane</keyword>
<dbReference type="InterPro" id="IPR050583">
    <property type="entry name" value="Mycobacterial_A85_antigen"/>
</dbReference>
<evidence type="ECO:0000313" key="3">
    <source>
        <dbReference type="Proteomes" id="UP000587527"/>
    </source>
</evidence>
<feature type="transmembrane region" description="Helical" evidence="1">
    <location>
        <begin position="39"/>
        <end position="57"/>
    </location>
</feature>
<keyword evidence="1" id="KW-0812">Transmembrane</keyword>
<gene>
    <name evidence="2" type="ORF">F4553_004278</name>
</gene>
<dbReference type="EMBL" id="JACHMN010000002">
    <property type="protein sequence ID" value="MBB5870899.1"/>
    <property type="molecule type" value="Genomic_DNA"/>
</dbReference>
<comment type="caution">
    <text evidence="2">The sequence shown here is derived from an EMBL/GenBank/DDBJ whole genome shotgun (WGS) entry which is preliminary data.</text>
</comment>
<feature type="transmembrane region" description="Helical" evidence="1">
    <location>
        <begin position="99"/>
        <end position="118"/>
    </location>
</feature>
<dbReference type="SUPFAM" id="SSF53474">
    <property type="entry name" value="alpha/beta-Hydrolases"/>
    <property type="match status" value="1"/>
</dbReference>
<name>A0A841BUR6_9ACTN</name>
<evidence type="ECO:0000256" key="1">
    <source>
        <dbReference type="SAM" id="Phobius"/>
    </source>
</evidence>
<dbReference type="PANTHER" id="PTHR48098:SF1">
    <property type="entry name" value="DIACYLGLYCEROL ACYLTRANSFERASE_MYCOLYLTRANSFERASE AG85A"/>
    <property type="match status" value="1"/>
</dbReference>